<organism evidence="1 2">
    <name type="scientific">Nocardia nova</name>
    <dbReference type="NCBI Taxonomy" id="37330"/>
    <lineage>
        <taxon>Bacteria</taxon>
        <taxon>Bacillati</taxon>
        <taxon>Actinomycetota</taxon>
        <taxon>Actinomycetes</taxon>
        <taxon>Mycobacteriales</taxon>
        <taxon>Nocardiaceae</taxon>
        <taxon>Nocardia</taxon>
    </lineage>
</organism>
<gene>
    <name evidence="1" type="ORF">C5F51_22455</name>
</gene>
<dbReference type="EMBL" id="PSZD01000015">
    <property type="protein sequence ID" value="PPJ25593.1"/>
    <property type="molecule type" value="Genomic_DNA"/>
</dbReference>
<reference evidence="1 2" key="1">
    <citation type="submission" date="2018-02" db="EMBL/GenBank/DDBJ databases">
        <title>8 Nocardia nova and 1 Nocardia cyriacigeorgica strain used for evolution to TMP-SMX.</title>
        <authorList>
            <person name="Mehta H."/>
            <person name="Weng J."/>
            <person name="Shamoo Y."/>
        </authorList>
    </citation>
    <scope>NUCLEOTIDE SEQUENCE [LARGE SCALE GENOMIC DNA]</scope>
    <source>
        <strain evidence="1 2">BAA2227</strain>
    </source>
</reference>
<sequence length="103" mass="11334">MYFWSGRLAREGPGLNTGSDLGSKLRFVRSHSNLITPGQALSALLAEARAEADGGVDRPLVTPRARMRKLSDVERTGLARDYLRGMTVYQLAEKVLDSATDRQ</sequence>
<accession>A0A2S6A1Z7</accession>
<keyword evidence="2" id="KW-1185">Reference proteome</keyword>
<dbReference type="AlphaFoldDB" id="A0A2S6A1Z7"/>
<name>A0A2S6A1Z7_9NOCA</name>
<dbReference type="Proteomes" id="UP000238356">
    <property type="component" value="Unassembled WGS sequence"/>
</dbReference>
<comment type="caution">
    <text evidence="1">The sequence shown here is derived from an EMBL/GenBank/DDBJ whole genome shotgun (WGS) entry which is preliminary data.</text>
</comment>
<proteinExistence type="predicted"/>
<evidence type="ECO:0000313" key="1">
    <source>
        <dbReference type="EMBL" id="PPJ25593.1"/>
    </source>
</evidence>
<evidence type="ECO:0000313" key="2">
    <source>
        <dbReference type="Proteomes" id="UP000238356"/>
    </source>
</evidence>
<protein>
    <submittedName>
        <fullName evidence="1">Uncharacterized protein</fullName>
    </submittedName>
</protein>